<keyword evidence="2" id="KW-1185">Reference proteome</keyword>
<proteinExistence type="predicted"/>
<dbReference type="Proteomes" id="UP001177023">
    <property type="component" value="Unassembled WGS sequence"/>
</dbReference>
<dbReference type="Pfam" id="PF17303">
    <property type="entry name" value="DUF5352"/>
    <property type="match status" value="1"/>
</dbReference>
<dbReference type="InterPro" id="IPR035274">
    <property type="entry name" value="DUF5352"/>
</dbReference>
<comment type="caution">
    <text evidence="1">The sequence shown here is derived from an EMBL/GenBank/DDBJ whole genome shotgun (WGS) entry which is preliminary data.</text>
</comment>
<name>A0AA36DAF9_9BILA</name>
<gene>
    <name evidence="1" type="ORF">MSPICULIGERA_LOCUS21795</name>
</gene>
<evidence type="ECO:0000313" key="2">
    <source>
        <dbReference type="Proteomes" id="UP001177023"/>
    </source>
</evidence>
<feature type="non-terminal residue" evidence="1">
    <location>
        <position position="1"/>
    </location>
</feature>
<dbReference type="EMBL" id="CATQJA010002665">
    <property type="protein sequence ID" value="CAJ0583726.1"/>
    <property type="molecule type" value="Genomic_DNA"/>
</dbReference>
<organism evidence="1 2">
    <name type="scientific">Mesorhabditis spiculigera</name>
    <dbReference type="NCBI Taxonomy" id="96644"/>
    <lineage>
        <taxon>Eukaryota</taxon>
        <taxon>Metazoa</taxon>
        <taxon>Ecdysozoa</taxon>
        <taxon>Nematoda</taxon>
        <taxon>Chromadorea</taxon>
        <taxon>Rhabditida</taxon>
        <taxon>Rhabditina</taxon>
        <taxon>Rhabditomorpha</taxon>
        <taxon>Rhabditoidea</taxon>
        <taxon>Rhabditidae</taxon>
        <taxon>Mesorhabditinae</taxon>
        <taxon>Mesorhabditis</taxon>
    </lineage>
</organism>
<evidence type="ECO:0000313" key="1">
    <source>
        <dbReference type="EMBL" id="CAJ0583726.1"/>
    </source>
</evidence>
<accession>A0AA36DAF9</accession>
<protein>
    <submittedName>
        <fullName evidence="1">Uncharacterized protein</fullName>
    </submittedName>
</protein>
<reference evidence="1" key="1">
    <citation type="submission" date="2023-06" db="EMBL/GenBank/DDBJ databases">
        <authorList>
            <person name="Delattre M."/>
        </authorList>
    </citation>
    <scope>NUCLEOTIDE SEQUENCE</scope>
    <source>
        <strain evidence="1">AF72</strain>
    </source>
</reference>
<dbReference type="AlphaFoldDB" id="A0AA36DAF9"/>
<sequence>MRVLLGNSSTPSVTMRRSKEMFKNRLQTDDDPNAFACVSDSLRANIANALTRVTQYNAKGILQALQYNLGLQGWAMIVADFQFEASEIFQANNF</sequence>